<dbReference type="EMBL" id="SLWS01000004">
    <property type="protein sequence ID" value="TCO59849.1"/>
    <property type="molecule type" value="Genomic_DNA"/>
</dbReference>
<evidence type="ECO:0000259" key="2">
    <source>
        <dbReference type="Pfam" id="PF17863"/>
    </source>
</evidence>
<evidence type="ECO:0000313" key="4">
    <source>
        <dbReference type="Proteomes" id="UP000295680"/>
    </source>
</evidence>
<dbReference type="InterPro" id="IPR052989">
    <property type="entry name" value="Mg-chelatase_DI-like"/>
</dbReference>
<evidence type="ECO:0000313" key="3">
    <source>
        <dbReference type="EMBL" id="TCO59849.1"/>
    </source>
</evidence>
<dbReference type="GO" id="GO:0005524">
    <property type="term" value="F:ATP binding"/>
    <property type="evidence" value="ECO:0007669"/>
    <property type="project" value="InterPro"/>
</dbReference>
<protein>
    <submittedName>
        <fullName evidence="3">Magnesium chelatase subunit I</fullName>
    </submittedName>
</protein>
<dbReference type="PANTHER" id="PTHR35023">
    <property type="entry name" value="CHELATASE-RELATED"/>
    <property type="match status" value="1"/>
</dbReference>
<proteinExistence type="predicted"/>
<dbReference type="GO" id="GO:0016887">
    <property type="term" value="F:ATP hydrolysis activity"/>
    <property type="evidence" value="ECO:0007669"/>
    <property type="project" value="InterPro"/>
</dbReference>
<feature type="domain" description="ChlI/MoxR AAA lid" evidence="2">
    <location>
        <begin position="237"/>
        <end position="291"/>
    </location>
</feature>
<dbReference type="Gene3D" id="1.10.8.80">
    <property type="entry name" value="Magnesium chelatase subunit I, C-Terminal domain"/>
    <property type="match status" value="1"/>
</dbReference>
<reference evidence="3 4" key="1">
    <citation type="submission" date="2019-03" db="EMBL/GenBank/DDBJ databases">
        <title>Genomic Encyclopedia of Type Strains, Phase IV (KMG-IV): sequencing the most valuable type-strain genomes for metagenomic binning, comparative biology and taxonomic classification.</title>
        <authorList>
            <person name="Goeker M."/>
        </authorList>
    </citation>
    <scope>NUCLEOTIDE SEQUENCE [LARGE SCALE GENOMIC DNA]</scope>
    <source>
        <strain evidence="3 4">DSM 45934</strain>
    </source>
</reference>
<dbReference type="Proteomes" id="UP000295680">
    <property type="component" value="Unassembled WGS sequence"/>
</dbReference>
<sequence>MPDPIASVLPYSLVVGQEELRTALEIAYVNESVGGVLAAGQRGTAKTTTVRAFTNMIAGELPVTLPIGATDDRVLGGWRIDKLMAGAAEPADGMLVEAAASAARMLYVDEINLLDDYLVNIILDVVSTGILSVQRDHRAEGPREVRFTLVGTMNPDEGGLRPQLLDRFGLVAPVTQLDDVEHRQRIVESVLQFEAERADPNSPFMAEARARDTEQRMRLSQAKARLGTVKRTSDAIAACARLAVGFQLVGHRGELVLIQAAQACAAIEEATEILPDHVRKVAKLALLHRRARGDSGTLPEWTADDDTRVDALILATAD</sequence>
<feature type="domain" description="ATPase dynein-related AAA" evidence="1">
    <location>
        <begin position="36"/>
        <end position="168"/>
    </location>
</feature>
<organism evidence="3 4">
    <name type="scientific">Actinocrispum wychmicini</name>
    <dbReference type="NCBI Taxonomy" id="1213861"/>
    <lineage>
        <taxon>Bacteria</taxon>
        <taxon>Bacillati</taxon>
        <taxon>Actinomycetota</taxon>
        <taxon>Actinomycetes</taxon>
        <taxon>Pseudonocardiales</taxon>
        <taxon>Pseudonocardiaceae</taxon>
        <taxon>Actinocrispum</taxon>
    </lineage>
</organism>
<comment type="caution">
    <text evidence="3">The sequence shown here is derived from an EMBL/GenBank/DDBJ whole genome shotgun (WGS) entry which is preliminary data.</text>
</comment>
<dbReference type="AlphaFoldDB" id="A0A4R2JSJ2"/>
<accession>A0A4R2JSJ2</accession>
<dbReference type="Gene3D" id="3.40.50.300">
    <property type="entry name" value="P-loop containing nucleotide triphosphate hydrolases"/>
    <property type="match status" value="2"/>
</dbReference>
<gene>
    <name evidence="3" type="ORF">EV192_104692</name>
</gene>
<evidence type="ECO:0000259" key="1">
    <source>
        <dbReference type="Pfam" id="PF07728"/>
    </source>
</evidence>
<dbReference type="SUPFAM" id="SSF52540">
    <property type="entry name" value="P-loop containing nucleoside triphosphate hydrolases"/>
    <property type="match status" value="1"/>
</dbReference>
<dbReference type="Pfam" id="PF07728">
    <property type="entry name" value="AAA_5"/>
    <property type="match status" value="1"/>
</dbReference>
<dbReference type="PANTHER" id="PTHR35023:SF1">
    <property type="entry name" value="MG-PROTOPORPHYRIN IX CHELATASE"/>
    <property type="match status" value="1"/>
</dbReference>
<dbReference type="InterPro" id="IPR011704">
    <property type="entry name" value="ATPase_dyneun-rel_AAA"/>
</dbReference>
<dbReference type="InterPro" id="IPR041628">
    <property type="entry name" value="ChlI/MoxR_AAA_lid"/>
</dbReference>
<name>A0A4R2JSJ2_9PSEU</name>
<dbReference type="InterPro" id="IPR027417">
    <property type="entry name" value="P-loop_NTPase"/>
</dbReference>
<dbReference type="Pfam" id="PF17863">
    <property type="entry name" value="AAA_lid_2"/>
    <property type="match status" value="1"/>
</dbReference>
<keyword evidence="4" id="KW-1185">Reference proteome</keyword>